<proteinExistence type="inferred from homology"/>
<dbReference type="InterPro" id="IPR038371">
    <property type="entry name" value="Cu_polyphenol_OxRdtase_sf"/>
</dbReference>
<evidence type="ECO:0000256" key="8">
    <source>
        <dbReference type="ARBA" id="ARBA00022833"/>
    </source>
</evidence>
<accession>A0A839TKQ2</accession>
<comment type="cofactor">
    <cofactor evidence="2">
        <name>Zn(2+)</name>
        <dbReference type="ChEBI" id="CHEBI:29105"/>
    </cofactor>
</comment>
<evidence type="ECO:0000256" key="12">
    <source>
        <dbReference type="RuleBase" id="RU361274"/>
    </source>
</evidence>
<evidence type="ECO:0000256" key="6">
    <source>
        <dbReference type="ARBA" id="ARBA00022723"/>
    </source>
</evidence>
<comment type="catalytic activity">
    <reaction evidence="1">
        <text>inosine + phosphate = alpha-D-ribose 1-phosphate + hypoxanthine</text>
        <dbReference type="Rhea" id="RHEA:27646"/>
        <dbReference type="ChEBI" id="CHEBI:17368"/>
        <dbReference type="ChEBI" id="CHEBI:17596"/>
        <dbReference type="ChEBI" id="CHEBI:43474"/>
        <dbReference type="ChEBI" id="CHEBI:57720"/>
        <dbReference type="EC" id="2.4.2.1"/>
    </reaction>
    <physiologicalReaction direction="left-to-right" evidence="1">
        <dbReference type="Rhea" id="RHEA:27647"/>
    </physiologicalReaction>
</comment>
<dbReference type="GO" id="GO:0017061">
    <property type="term" value="F:S-methyl-5-thioadenosine phosphorylase activity"/>
    <property type="evidence" value="ECO:0007669"/>
    <property type="project" value="UniProtKB-EC"/>
</dbReference>
<keyword evidence="7" id="KW-0378">Hydrolase</keyword>
<gene>
    <name evidence="13" type="ORF">FHS19_002028</name>
</gene>
<organism evidence="13 14">
    <name type="scientific">Paenibacillus rhizosphaerae</name>
    <dbReference type="NCBI Taxonomy" id="297318"/>
    <lineage>
        <taxon>Bacteria</taxon>
        <taxon>Bacillati</taxon>
        <taxon>Bacillota</taxon>
        <taxon>Bacilli</taxon>
        <taxon>Bacillales</taxon>
        <taxon>Paenibacillaceae</taxon>
        <taxon>Paenibacillus</taxon>
    </lineage>
</organism>
<evidence type="ECO:0000256" key="5">
    <source>
        <dbReference type="ARBA" id="ARBA00022679"/>
    </source>
</evidence>
<evidence type="ECO:0000256" key="2">
    <source>
        <dbReference type="ARBA" id="ARBA00001947"/>
    </source>
</evidence>
<dbReference type="InterPro" id="IPR003730">
    <property type="entry name" value="Cu_polyphenol_OxRdtase"/>
</dbReference>
<comment type="catalytic activity">
    <reaction evidence="9">
        <text>adenosine + H2O + H(+) = inosine + NH4(+)</text>
        <dbReference type="Rhea" id="RHEA:24408"/>
        <dbReference type="ChEBI" id="CHEBI:15377"/>
        <dbReference type="ChEBI" id="CHEBI:15378"/>
        <dbReference type="ChEBI" id="CHEBI:16335"/>
        <dbReference type="ChEBI" id="CHEBI:17596"/>
        <dbReference type="ChEBI" id="CHEBI:28938"/>
        <dbReference type="EC" id="3.5.4.4"/>
    </reaction>
    <physiologicalReaction direction="left-to-right" evidence="9">
        <dbReference type="Rhea" id="RHEA:24409"/>
    </physiologicalReaction>
</comment>
<comment type="catalytic activity">
    <reaction evidence="11">
        <text>S-methyl-5'-thioadenosine + phosphate = 5-(methylsulfanyl)-alpha-D-ribose 1-phosphate + adenine</text>
        <dbReference type="Rhea" id="RHEA:11852"/>
        <dbReference type="ChEBI" id="CHEBI:16708"/>
        <dbReference type="ChEBI" id="CHEBI:17509"/>
        <dbReference type="ChEBI" id="CHEBI:43474"/>
        <dbReference type="ChEBI" id="CHEBI:58533"/>
        <dbReference type="EC" id="2.4.2.28"/>
    </reaction>
    <physiologicalReaction direction="left-to-right" evidence="11">
        <dbReference type="Rhea" id="RHEA:11853"/>
    </physiologicalReaction>
</comment>
<evidence type="ECO:0000313" key="13">
    <source>
        <dbReference type="EMBL" id="MBB3127374.1"/>
    </source>
</evidence>
<sequence>MKLEPFKLKEGDSRPSLFMLEPWVREWSGISAGFTGRHGGAGSAPYDTLNTAFHVGDRPETVVANRLKVAEELGFTLDDWTCGEQVHRADIAVVTDESRGRGSRNRESGFQDTDGLLTNVPGVLLTSFYADCVPLYFYDPVHQAVGLAHAGWKGTVARIAAAMVEKMGQAYGSRPEEIYAAVGPSIGSCCYEVDDKVMSHVHDLASHFLGNELYSPANFYISKPDGKSMLNLKELNRQIMMKAGILPTHIECTSWCTSCRNDLFFSYRKDGGTTGRMASWIGLKEGVNLP</sequence>
<evidence type="ECO:0000256" key="11">
    <source>
        <dbReference type="ARBA" id="ARBA00049893"/>
    </source>
</evidence>
<evidence type="ECO:0000256" key="4">
    <source>
        <dbReference type="ARBA" id="ARBA00007353"/>
    </source>
</evidence>
<dbReference type="Gene3D" id="3.60.140.10">
    <property type="entry name" value="CNF1/YfiH-like putative cysteine hydrolases"/>
    <property type="match status" value="1"/>
</dbReference>
<dbReference type="AlphaFoldDB" id="A0A839TKQ2"/>
<dbReference type="SUPFAM" id="SSF64438">
    <property type="entry name" value="CNF1/YfiH-like putative cysteine hydrolases"/>
    <property type="match status" value="1"/>
</dbReference>
<dbReference type="NCBIfam" id="TIGR00726">
    <property type="entry name" value="peptidoglycan editing factor PgeF"/>
    <property type="match status" value="1"/>
</dbReference>
<comment type="function">
    <text evidence="3">Purine nucleoside enzyme that catalyzes the phosphorolysis of adenosine and inosine nucleosides, yielding D-ribose 1-phosphate and the respective free bases, adenine and hypoxanthine. Also catalyzes the phosphorolysis of S-methyl-5'-thioadenosine into adenine and S-methyl-5-thio-alpha-D-ribose 1-phosphate. Also has adenosine deaminase activity.</text>
</comment>
<evidence type="ECO:0000313" key="14">
    <source>
        <dbReference type="Proteomes" id="UP000517523"/>
    </source>
</evidence>
<reference evidence="13 14" key="1">
    <citation type="submission" date="2020-08" db="EMBL/GenBank/DDBJ databases">
        <title>Genomic Encyclopedia of Type Strains, Phase III (KMG-III): the genomes of soil and plant-associated and newly described type strains.</title>
        <authorList>
            <person name="Whitman W."/>
        </authorList>
    </citation>
    <scope>NUCLEOTIDE SEQUENCE [LARGE SCALE GENOMIC DNA]</scope>
    <source>
        <strain evidence="13 14">CECT 5831</strain>
    </source>
</reference>
<dbReference type="GO" id="GO:0016787">
    <property type="term" value="F:hydrolase activity"/>
    <property type="evidence" value="ECO:0007669"/>
    <property type="project" value="UniProtKB-KW"/>
</dbReference>
<dbReference type="CDD" id="cd16833">
    <property type="entry name" value="YfiH"/>
    <property type="match status" value="1"/>
</dbReference>
<evidence type="ECO:0000256" key="3">
    <source>
        <dbReference type="ARBA" id="ARBA00003215"/>
    </source>
</evidence>
<evidence type="ECO:0000256" key="10">
    <source>
        <dbReference type="ARBA" id="ARBA00048968"/>
    </source>
</evidence>
<keyword evidence="8" id="KW-0862">Zinc</keyword>
<evidence type="ECO:0000256" key="7">
    <source>
        <dbReference type="ARBA" id="ARBA00022801"/>
    </source>
</evidence>
<dbReference type="InterPro" id="IPR011324">
    <property type="entry name" value="Cytotoxic_necrot_fac-like_cat"/>
</dbReference>
<comment type="catalytic activity">
    <reaction evidence="10">
        <text>adenosine + phosphate = alpha-D-ribose 1-phosphate + adenine</text>
        <dbReference type="Rhea" id="RHEA:27642"/>
        <dbReference type="ChEBI" id="CHEBI:16335"/>
        <dbReference type="ChEBI" id="CHEBI:16708"/>
        <dbReference type="ChEBI" id="CHEBI:43474"/>
        <dbReference type="ChEBI" id="CHEBI:57720"/>
        <dbReference type="EC" id="2.4.2.1"/>
    </reaction>
    <physiologicalReaction direction="left-to-right" evidence="10">
        <dbReference type="Rhea" id="RHEA:27643"/>
    </physiologicalReaction>
</comment>
<protein>
    <recommendedName>
        <fullName evidence="12">Purine nucleoside phosphorylase</fullName>
    </recommendedName>
</protein>
<dbReference type="Proteomes" id="UP000517523">
    <property type="component" value="Unassembled WGS sequence"/>
</dbReference>
<comment type="similarity">
    <text evidence="4 12">Belongs to the purine nucleoside phosphorylase YfiH/LACC1 family.</text>
</comment>
<dbReference type="GO" id="GO:0005507">
    <property type="term" value="F:copper ion binding"/>
    <property type="evidence" value="ECO:0007669"/>
    <property type="project" value="TreeGrafter"/>
</dbReference>
<evidence type="ECO:0000256" key="1">
    <source>
        <dbReference type="ARBA" id="ARBA00000553"/>
    </source>
</evidence>
<dbReference type="PANTHER" id="PTHR30616">
    <property type="entry name" value="UNCHARACTERIZED PROTEIN YFIH"/>
    <property type="match status" value="1"/>
</dbReference>
<dbReference type="PANTHER" id="PTHR30616:SF2">
    <property type="entry name" value="PURINE NUCLEOSIDE PHOSPHORYLASE LACC1"/>
    <property type="match status" value="1"/>
</dbReference>
<keyword evidence="5" id="KW-0808">Transferase</keyword>
<evidence type="ECO:0000256" key="9">
    <source>
        <dbReference type="ARBA" id="ARBA00047989"/>
    </source>
</evidence>
<name>A0A839TKQ2_9BACL</name>
<keyword evidence="6" id="KW-0479">Metal-binding</keyword>
<dbReference type="Pfam" id="PF02578">
    <property type="entry name" value="Cu-oxidase_4"/>
    <property type="match status" value="1"/>
</dbReference>
<comment type="caution">
    <text evidence="13">The sequence shown here is derived from an EMBL/GenBank/DDBJ whole genome shotgun (WGS) entry which is preliminary data.</text>
</comment>
<dbReference type="EMBL" id="JACHXJ010000002">
    <property type="protein sequence ID" value="MBB3127374.1"/>
    <property type="molecule type" value="Genomic_DNA"/>
</dbReference>